<dbReference type="AlphaFoldDB" id="A0A3D8GK15"/>
<evidence type="ECO:0000313" key="3">
    <source>
        <dbReference type="EMBL" id="RDU34790.1"/>
    </source>
</evidence>
<feature type="transmembrane region" description="Helical" evidence="1">
    <location>
        <begin position="149"/>
        <end position="173"/>
    </location>
</feature>
<sequence>MTLSVQFLTMAAMVSAGAAFGAMLDTYHRFLNRKNRKSWITFVNDILFWVVQALIVFYVLFHVNKGEIRFYIFLALLCGFAAYQALLKGAYLWILDRVINAAVTAGRFLAKTVRLLIFKPVTGLIQFAIALVLILMKAILSLLRLLLRIVYFLIRMLILLPLEKIFTFLWKLLPKGIKIPAKKLYNSGTGILLKARDVYKRVIRWNKKED</sequence>
<evidence type="ECO:0000256" key="1">
    <source>
        <dbReference type="SAM" id="Phobius"/>
    </source>
</evidence>
<feature type="transmembrane region" description="Helical" evidence="1">
    <location>
        <begin position="42"/>
        <end position="61"/>
    </location>
</feature>
<dbReference type="RefSeq" id="WP_115454072.1">
    <property type="nucleotide sequence ID" value="NZ_QNQT01000018.1"/>
</dbReference>
<protein>
    <submittedName>
        <fullName evidence="3">Spore cortex biosynthesis protein YabQ</fullName>
    </submittedName>
</protein>
<evidence type="ECO:0000313" key="4">
    <source>
        <dbReference type="Proteomes" id="UP000257144"/>
    </source>
</evidence>
<proteinExistence type="predicted"/>
<comment type="caution">
    <text evidence="3">The sequence shown here is derived from an EMBL/GenBank/DDBJ whole genome shotgun (WGS) entry which is preliminary data.</text>
</comment>
<dbReference type="Pfam" id="PF09578">
    <property type="entry name" value="Spore_YabQ"/>
    <property type="match status" value="1"/>
</dbReference>
<dbReference type="OrthoDB" id="1653819at2"/>
<dbReference type="NCBIfam" id="TIGR02893">
    <property type="entry name" value="spore_yabQ"/>
    <property type="match status" value="1"/>
</dbReference>
<evidence type="ECO:0000256" key="2">
    <source>
        <dbReference type="SAM" id="SignalP"/>
    </source>
</evidence>
<keyword evidence="4" id="KW-1185">Reference proteome</keyword>
<feature type="transmembrane region" description="Helical" evidence="1">
    <location>
        <begin position="68"/>
        <end position="85"/>
    </location>
</feature>
<name>A0A3D8GK15_9BACI</name>
<reference evidence="3 4" key="1">
    <citation type="submission" date="2018-07" db="EMBL/GenBank/DDBJ databases">
        <title>Bacillus sp. YLB-04 draft genome sequence.</title>
        <authorList>
            <person name="Yu L."/>
            <person name="Tang X."/>
        </authorList>
    </citation>
    <scope>NUCLEOTIDE SEQUENCE [LARGE SCALE GENOMIC DNA]</scope>
    <source>
        <strain evidence="3 4">YLB-04</strain>
    </source>
</reference>
<dbReference type="Proteomes" id="UP000257144">
    <property type="component" value="Unassembled WGS sequence"/>
</dbReference>
<feature type="transmembrane region" description="Helical" evidence="1">
    <location>
        <begin position="121"/>
        <end position="143"/>
    </location>
</feature>
<feature type="signal peptide" evidence="2">
    <location>
        <begin position="1"/>
        <end position="18"/>
    </location>
</feature>
<keyword evidence="1" id="KW-1133">Transmembrane helix</keyword>
<accession>A0A3D8GK15</accession>
<keyword evidence="1" id="KW-0472">Membrane</keyword>
<organism evidence="3 4">
    <name type="scientific">Neobacillus piezotolerans</name>
    <dbReference type="NCBI Taxonomy" id="2259171"/>
    <lineage>
        <taxon>Bacteria</taxon>
        <taxon>Bacillati</taxon>
        <taxon>Bacillota</taxon>
        <taxon>Bacilli</taxon>
        <taxon>Bacillales</taxon>
        <taxon>Bacillaceae</taxon>
        <taxon>Neobacillus</taxon>
    </lineage>
</organism>
<keyword evidence="1" id="KW-0812">Transmembrane</keyword>
<dbReference type="EMBL" id="QNQT01000018">
    <property type="protein sequence ID" value="RDU34790.1"/>
    <property type="molecule type" value="Genomic_DNA"/>
</dbReference>
<gene>
    <name evidence="3" type="primary">yabQ</name>
    <name evidence="3" type="ORF">DRW41_21560</name>
</gene>
<dbReference type="InterPro" id="IPR019074">
    <property type="entry name" value="YabQ"/>
</dbReference>
<keyword evidence="2" id="KW-0732">Signal</keyword>
<feature type="chain" id="PRO_5038532769" evidence="2">
    <location>
        <begin position="19"/>
        <end position="210"/>
    </location>
</feature>